<evidence type="ECO:0000313" key="2">
    <source>
        <dbReference type="EMBL" id="VEB06723.1"/>
    </source>
</evidence>
<dbReference type="GO" id="GO:0016153">
    <property type="term" value="F:urocanate hydratase activity"/>
    <property type="evidence" value="ECO:0007669"/>
    <property type="project" value="UniProtKB-EC"/>
</dbReference>
<dbReference type="Pfam" id="PF01175">
    <property type="entry name" value="Urocanase"/>
    <property type="match status" value="1"/>
</dbReference>
<reference evidence="2 3" key="1">
    <citation type="submission" date="2018-12" db="EMBL/GenBank/DDBJ databases">
        <authorList>
            <consortium name="Pathogen Informatics"/>
        </authorList>
    </citation>
    <scope>NUCLEOTIDE SEQUENCE [LARGE SCALE GENOMIC DNA]</scope>
    <source>
        <strain evidence="2 3">NCTC13635</strain>
    </source>
</reference>
<keyword evidence="2" id="KW-0456">Lyase</keyword>
<dbReference type="PANTHER" id="PTHR12216:SF4">
    <property type="entry name" value="UROCANATE HYDRATASE"/>
    <property type="match status" value="1"/>
</dbReference>
<dbReference type="PANTHER" id="PTHR12216">
    <property type="entry name" value="UROCANATE HYDRATASE"/>
    <property type="match status" value="1"/>
</dbReference>
<dbReference type="InterPro" id="IPR023637">
    <property type="entry name" value="Urocanase-like"/>
</dbReference>
<dbReference type="Gene3D" id="3.40.50.10730">
    <property type="entry name" value="Urocanase like domains"/>
    <property type="match status" value="1"/>
</dbReference>
<feature type="domain" description="Urocanase Rossmann-like" evidence="1">
    <location>
        <begin position="1"/>
        <end position="47"/>
    </location>
</feature>
<dbReference type="Proteomes" id="UP000282433">
    <property type="component" value="Chromosome"/>
</dbReference>
<evidence type="ECO:0000259" key="1">
    <source>
        <dbReference type="Pfam" id="PF01175"/>
    </source>
</evidence>
<proteinExistence type="predicted"/>
<dbReference type="AlphaFoldDB" id="A0A3S4IWR1"/>
<dbReference type="SUPFAM" id="SSF111326">
    <property type="entry name" value="Urocanase"/>
    <property type="match status" value="1"/>
</dbReference>
<dbReference type="InterPro" id="IPR036190">
    <property type="entry name" value="Urocanase_sf"/>
</dbReference>
<dbReference type="InterPro" id="IPR038364">
    <property type="entry name" value="Urocanase_central_sf"/>
</dbReference>
<organism evidence="2 3">
    <name type="scientific">Klebsiella pneumoniae</name>
    <dbReference type="NCBI Taxonomy" id="573"/>
    <lineage>
        <taxon>Bacteria</taxon>
        <taxon>Pseudomonadati</taxon>
        <taxon>Pseudomonadota</taxon>
        <taxon>Gammaproteobacteria</taxon>
        <taxon>Enterobacterales</taxon>
        <taxon>Enterobacteriaceae</taxon>
        <taxon>Klebsiella/Raoultella group</taxon>
        <taxon>Klebsiella</taxon>
        <taxon>Klebsiella pneumoniae complex</taxon>
    </lineage>
</organism>
<dbReference type="EMBL" id="LR134162">
    <property type="protein sequence ID" value="VEB06723.1"/>
    <property type="molecule type" value="Genomic_DNA"/>
</dbReference>
<dbReference type="EC" id="4.2.1.49" evidence="2"/>
<accession>A0A3S4IWR1</accession>
<sequence length="62" mass="6799">MADHVQAMLAFHEMGVPTFDYGNNIRQMAQEVGVSNAFDFPGFVPAYIRPLFCRGIGPVPLG</sequence>
<dbReference type="GO" id="GO:0006548">
    <property type="term" value="P:L-histidine catabolic process"/>
    <property type="evidence" value="ECO:0007669"/>
    <property type="project" value="TreeGrafter"/>
</dbReference>
<gene>
    <name evidence="2" type="primary">hutU_3</name>
    <name evidence="2" type="ORF">NCTC13635_06234</name>
</gene>
<name>A0A3S4IWR1_KLEPN</name>
<protein>
    <submittedName>
        <fullName evidence="2">Urocanate hydratase</fullName>
        <ecNumber evidence="2">4.2.1.49</ecNumber>
    </submittedName>
</protein>
<evidence type="ECO:0000313" key="3">
    <source>
        <dbReference type="Proteomes" id="UP000282433"/>
    </source>
</evidence>
<dbReference type="InterPro" id="IPR035085">
    <property type="entry name" value="Urocanase_Rossmann-like"/>
</dbReference>